<sequence>MWERDVMMWAAGRERLEHGQWRQRSPAGGVSRAVGDFCEQRLYAQGYGITPVPVCL</sequence>
<comment type="caution">
    <text evidence="1">The sequence shown here is derived from an EMBL/GenBank/DDBJ whole genome shotgun (WGS) entry which is preliminary data.</text>
</comment>
<proteinExistence type="predicted"/>
<protein>
    <submittedName>
        <fullName evidence="1">Uncharacterized protein</fullName>
    </submittedName>
</protein>
<gene>
    <name evidence="1" type="ORF">KIN20_033625</name>
</gene>
<reference evidence="1" key="1">
    <citation type="submission" date="2021-06" db="EMBL/GenBank/DDBJ databases">
        <title>Parelaphostrongylus tenuis whole genome reference sequence.</title>
        <authorList>
            <person name="Garwood T.J."/>
            <person name="Larsen P.A."/>
            <person name="Fountain-Jones N.M."/>
            <person name="Garbe J.R."/>
            <person name="Macchietto M.G."/>
            <person name="Kania S.A."/>
            <person name="Gerhold R.W."/>
            <person name="Richards J.E."/>
            <person name="Wolf T.M."/>
        </authorList>
    </citation>
    <scope>NUCLEOTIDE SEQUENCE</scope>
    <source>
        <strain evidence="1">MNPRO001-30</strain>
        <tissue evidence="1">Meninges</tissue>
    </source>
</reference>
<dbReference type="EMBL" id="JAHQIW010007010">
    <property type="protein sequence ID" value="KAJ1371640.1"/>
    <property type="molecule type" value="Genomic_DNA"/>
</dbReference>
<evidence type="ECO:0000313" key="1">
    <source>
        <dbReference type="EMBL" id="KAJ1371640.1"/>
    </source>
</evidence>
<name>A0AAD5R8Z4_PARTN</name>
<keyword evidence="2" id="KW-1185">Reference proteome</keyword>
<accession>A0AAD5R8Z4</accession>
<dbReference type="AlphaFoldDB" id="A0AAD5R8Z4"/>
<organism evidence="1 2">
    <name type="scientific">Parelaphostrongylus tenuis</name>
    <name type="common">Meningeal worm</name>
    <dbReference type="NCBI Taxonomy" id="148309"/>
    <lineage>
        <taxon>Eukaryota</taxon>
        <taxon>Metazoa</taxon>
        <taxon>Ecdysozoa</taxon>
        <taxon>Nematoda</taxon>
        <taxon>Chromadorea</taxon>
        <taxon>Rhabditida</taxon>
        <taxon>Rhabditina</taxon>
        <taxon>Rhabditomorpha</taxon>
        <taxon>Strongyloidea</taxon>
        <taxon>Metastrongylidae</taxon>
        <taxon>Parelaphostrongylus</taxon>
    </lineage>
</organism>
<dbReference type="Proteomes" id="UP001196413">
    <property type="component" value="Unassembled WGS sequence"/>
</dbReference>
<evidence type="ECO:0000313" key="2">
    <source>
        <dbReference type="Proteomes" id="UP001196413"/>
    </source>
</evidence>